<sequence>MIIQHCLKCEHYRGIITLWSTWLGVRKWAVRWVRHHTLTEYGREVTFLVLSFVQCYECSKCSAAVVSEDAVAMQWGWVTLALLLAAGAGARRKHYKHQKLGGLALLIAAVTNMVTMFRNDRSTCCPKREESGLRDITDTYQEI</sequence>
<proteinExistence type="predicted"/>
<evidence type="ECO:0000313" key="2">
    <source>
        <dbReference type="EMBL" id="GBP53220.1"/>
    </source>
</evidence>
<accession>A0A4C1WQT6</accession>
<gene>
    <name evidence="2" type="ORF">EVAR_8997_1</name>
</gene>
<organism evidence="2 3">
    <name type="scientific">Eumeta variegata</name>
    <name type="common">Bagworm moth</name>
    <name type="synonym">Eumeta japonica</name>
    <dbReference type="NCBI Taxonomy" id="151549"/>
    <lineage>
        <taxon>Eukaryota</taxon>
        <taxon>Metazoa</taxon>
        <taxon>Ecdysozoa</taxon>
        <taxon>Arthropoda</taxon>
        <taxon>Hexapoda</taxon>
        <taxon>Insecta</taxon>
        <taxon>Pterygota</taxon>
        <taxon>Neoptera</taxon>
        <taxon>Endopterygota</taxon>
        <taxon>Lepidoptera</taxon>
        <taxon>Glossata</taxon>
        <taxon>Ditrysia</taxon>
        <taxon>Tineoidea</taxon>
        <taxon>Psychidae</taxon>
        <taxon>Oiketicinae</taxon>
        <taxon>Eumeta</taxon>
    </lineage>
</organism>
<keyword evidence="1" id="KW-1133">Transmembrane helix</keyword>
<protein>
    <submittedName>
        <fullName evidence="2">Uncharacterized protein</fullName>
    </submittedName>
</protein>
<keyword evidence="1" id="KW-0812">Transmembrane</keyword>
<evidence type="ECO:0000256" key="1">
    <source>
        <dbReference type="SAM" id="Phobius"/>
    </source>
</evidence>
<dbReference type="EMBL" id="BGZK01000618">
    <property type="protein sequence ID" value="GBP53220.1"/>
    <property type="molecule type" value="Genomic_DNA"/>
</dbReference>
<reference evidence="2 3" key="1">
    <citation type="journal article" date="2019" name="Commun. Biol.">
        <title>The bagworm genome reveals a unique fibroin gene that provides high tensile strength.</title>
        <authorList>
            <person name="Kono N."/>
            <person name="Nakamura H."/>
            <person name="Ohtoshi R."/>
            <person name="Tomita M."/>
            <person name="Numata K."/>
            <person name="Arakawa K."/>
        </authorList>
    </citation>
    <scope>NUCLEOTIDE SEQUENCE [LARGE SCALE GENOMIC DNA]</scope>
</reference>
<evidence type="ECO:0000313" key="3">
    <source>
        <dbReference type="Proteomes" id="UP000299102"/>
    </source>
</evidence>
<feature type="transmembrane region" description="Helical" evidence="1">
    <location>
        <begin position="100"/>
        <end position="117"/>
    </location>
</feature>
<keyword evidence="3" id="KW-1185">Reference proteome</keyword>
<dbReference type="AlphaFoldDB" id="A0A4C1WQT6"/>
<keyword evidence="1" id="KW-0472">Membrane</keyword>
<name>A0A4C1WQT6_EUMVA</name>
<dbReference type="Proteomes" id="UP000299102">
    <property type="component" value="Unassembled WGS sequence"/>
</dbReference>
<comment type="caution">
    <text evidence="2">The sequence shown here is derived from an EMBL/GenBank/DDBJ whole genome shotgun (WGS) entry which is preliminary data.</text>
</comment>